<dbReference type="EMBL" id="JAUKUA010000007">
    <property type="protein sequence ID" value="KAK0705667.1"/>
    <property type="molecule type" value="Genomic_DNA"/>
</dbReference>
<name>A0AA40DLX6_9PEZI</name>
<proteinExistence type="predicted"/>
<comment type="caution">
    <text evidence="1">The sequence shown here is derived from an EMBL/GenBank/DDBJ whole genome shotgun (WGS) entry which is preliminary data.</text>
</comment>
<evidence type="ECO:0000313" key="1">
    <source>
        <dbReference type="EMBL" id="KAK0705667.1"/>
    </source>
</evidence>
<reference evidence="1" key="1">
    <citation type="submission" date="2023-06" db="EMBL/GenBank/DDBJ databases">
        <title>Genome-scale phylogeny and comparative genomics of the fungal order Sordariales.</title>
        <authorList>
            <consortium name="Lawrence Berkeley National Laboratory"/>
            <person name="Hensen N."/>
            <person name="Bonometti L."/>
            <person name="Westerberg I."/>
            <person name="Brannstrom I.O."/>
            <person name="Guillou S."/>
            <person name="Cros-Aarteil S."/>
            <person name="Calhoun S."/>
            <person name="Haridas S."/>
            <person name="Kuo A."/>
            <person name="Mondo S."/>
            <person name="Pangilinan J."/>
            <person name="Riley R."/>
            <person name="Labutti K."/>
            <person name="Andreopoulos B."/>
            <person name="Lipzen A."/>
            <person name="Chen C."/>
            <person name="Yanf M."/>
            <person name="Daum C."/>
            <person name="Ng V."/>
            <person name="Clum A."/>
            <person name="Steindorff A."/>
            <person name="Ohm R."/>
            <person name="Martin F."/>
            <person name="Silar P."/>
            <person name="Natvig D."/>
            <person name="Lalanne C."/>
            <person name="Gautier V."/>
            <person name="Ament-Velasquez S.L."/>
            <person name="Kruys A."/>
            <person name="Hutchinson M.I."/>
            <person name="Powell A.J."/>
            <person name="Barry K."/>
            <person name="Miller A.N."/>
            <person name="Grigoriev I.V."/>
            <person name="Debuchy R."/>
            <person name="Gladieux P."/>
            <person name="Thoren M.H."/>
            <person name="Johannesson H."/>
        </authorList>
    </citation>
    <scope>NUCLEOTIDE SEQUENCE</scope>
    <source>
        <strain evidence="1">SMH4607-1</strain>
    </source>
</reference>
<gene>
    <name evidence="1" type="ORF">B0H67DRAFT_389195</name>
</gene>
<dbReference type="AlphaFoldDB" id="A0AA40DLX6"/>
<sequence length="146" mass="16554">MIFATFLPLPCSPSCHASKYSVGALFIHSVQLAADRILSPSRIFCLTAWASLFRPCFRYQPSNPRRSSIVLPFVKPYVPSDPLAIDNLVIYALVKQKSSNNLEQEKVYWIHPLVRHWVQDADLHGKSMTLQTDKASLQKLRTRGSL</sequence>
<dbReference type="Proteomes" id="UP001172102">
    <property type="component" value="Unassembled WGS sequence"/>
</dbReference>
<keyword evidence="2" id="KW-1185">Reference proteome</keyword>
<accession>A0AA40DLX6</accession>
<protein>
    <submittedName>
        <fullName evidence="1">Uncharacterized protein</fullName>
    </submittedName>
</protein>
<organism evidence="1 2">
    <name type="scientific">Lasiosphaeris hirsuta</name>
    <dbReference type="NCBI Taxonomy" id="260670"/>
    <lineage>
        <taxon>Eukaryota</taxon>
        <taxon>Fungi</taxon>
        <taxon>Dikarya</taxon>
        <taxon>Ascomycota</taxon>
        <taxon>Pezizomycotina</taxon>
        <taxon>Sordariomycetes</taxon>
        <taxon>Sordariomycetidae</taxon>
        <taxon>Sordariales</taxon>
        <taxon>Lasiosphaeriaceae</taxon>
        <taxon>Lasiosphaeris</taxon>
    </lineage>
</organism>
<evidence type="ECO:0000313" key="2">
    <source>
        <dbReference type="Proteomes" id="UP001172102"/>
    </source>
</evidence>